<dbReference type="RefSeq" id="WP_090224547.1">
    <property type="nucleotide sequence ID" value="NZ_FOZP01000003.1"/>
</dbReference>
<gene>
    <name evidence="1" type="ORF">SAMN04488006_1571</name>
</gene>
<proteinExistence type="predicted"/>
<dbReference type="AlphaFoldDB" id="A0A1I6Q7L6"/>
<protein>
    <recommendedName>
        <fullName evidence="3">SpoIIAA-like</fullName>
    </recommendedName>
</protein>
<organism evidence="1 2">
    <name type="scientific">Lutibacter maritimus</name>
    <dbReference type="NCBI Taxonomy" id="593133"/>
    <lineage>
        <taxon>Bacteria</taxon>
        <taxon>Pseudomonadati</taxon>
        <taxon>Bacteroidota</taxon>
        <taxon>Flavobacteriia</taxon>
        <taxon>Flavobacteriales</taxon>
        <taxon>Flavobacteriaceae</taxon>
        <taxon>Lutibacter</taxon>
    </lineage>
</organism>
<accession>A0A1I6Q7L6</accession>
<keyword evidence="2" id="KW-1185">Reference proteome</keyword>
<dbReference type="EMBL" id="FOZP01000003">
    <property type="protein sequence ID" value="SFS48358.1"/>
    <property type="molecule type" value="Genomic_DNA"/>
</dbReference>
<name>A0A1I6Q7L6_9FLAO</name>
<evidence type="ECO:0000313" key="2">
    <source>
        <dbReference type="Proteomes" id="UP000199312"/>
    </source>
</evidence>
<sequence length="127" mass="14723">MNITYEKHSLYPEAILIRNFVGKVVANDIIESWKYLYKHQLINDSTKGLINNLQGCELMMDLESFTLLLNYMKSMKYIKNIKIAVIADNPKTIIFPILGHEQERELNIKPFSTMDAAVNWVLLDMSV</sequence>
<dbReference type="Proteomes" id="UP000199312">
    <property type="component" value="Unassembled WGS sequence"/>
</dbReference>
<reference evidence="2" key="1">
    <citation type="submission" date="2016-10" db="EMBL/GenBank/DDBJ databases">
        <authorList>
            <person name="Varghese N."/>
            <person name="Submissions S."/>
        </authorList>
    </citation>
    <scope>NUCLEOTIDE SEQUENCE [LARGE SCALE GENOMIC DNA]</scope>
    <source>
        <strain evidence="2">DSM 24450</strain>
    </source>
</reference>
<evidence type="ECO:0008006" key="3">
    <source>
        <dbReference type="Google" id="ProtNLM"/>
    </source>
</evidence>
<dbReference type="OrthoDB" id="1122883at2"/>
<evidence type="ECO:0000313" key="1">
    <source>
        <dbReference type="EMBL" id="SFS48358.1"/>
    </source>
</evidence>